<dbReference type="AlphaFoldDB" id="T0REZ1"/>
<dbReference type="OMA" id="QCTVALT"/>
<gene>
    <name evidence="1" type="ORF">SDRG_14041</name>
</gene>
<organism evidence="1 2">
    <name type="scientific">Saprolegnia diclina (strain VS20)</name>
    <dbReference type="NCBI Taxonomy" id="1156394"/>
    <lineage>
        <taxon>Eukaryota</taxon>
        <taxon>Sar</taxon>
        <taxon>Stramenopiles</taxon>
        <taxon>Oomycota</taxon>
        <taxon>Saprolegniomycetes</taxon>
        <taxon>Saprolegniales</taxon>
        <taxon>Saprolegniaceae</taxon>
        <taxon>Saprolegnia</taxon>
    </lineage>
</organism>
<accession>T0REZ1</accession>
<dbReference type="VEuPathDB" id="FungiDB:SDRG_14041"/>
<dbReference type="Proteomes" id="UP000030762">
    <property type="component" value="Unassembled WGS sequence"/>
</dbReference>
<evidence type="ECO:0000313" key="2">
    <source>
        <dbReference type="Proteomes" id="UP000030762"/>
    </source>
</evidence>
<dbReference type="InParanoid" id="T0REZ1"/>
<dbReference type="GeneID" id="19954768"/>
<dbReference type="EMBL" id="JH767197">
    <property type="protein sequence ID" value="EQC28217.1"/>
    <property type="molecule type" value="Genomic_DNA"/>
</dbReference>
<dbReference type="RefSeq" id="XP_008618366.1">
    <property type="nucleotide sequence ID" value="XM_008620144.1"/>
</dbReference>
<sequence>MSWLSTTSEHRFPFMSIARSACKVMDRCVADVLTHASRLGHVFLAVEDTPDAFALELNAHFPHTSRLLERYAPAMVFKAPQASTDDMYDAMLREIVAQARAVRTQCTVALTVFGPDALRAACHRVAKRLTAVLPKAIYTMSTATSTASMEARLRQVDVHLDMIVRHATPLDLSIATPLPPVCVDL</sequence>
<keyword evidence="2" id="KW-1185">Reference proteome</keyword>
<reference evidence="1 2" key="1">
    <citation type="submission" date="2012-04" db="EMBL/GenBank/DDBJ databases">
        <title>The Genome Sequence of Saprolegnia declina VS20.</title>
        <authorList>
            <consortium name="The Broad Institute Genome Sequencing Platform"/>
            <person name="Russ C."/>
            <person name="Nusbaum C."/>
            <person name="Tyler B."/>
            <person name="van West P."/>
            <person name="Dieguez-Uribeondo J."/>
            <person name="de Bruijn I."/>
            <person name="Tripathy S."/>
            <person name="Jiang R."/>
            <person name="Young S.K."/>
            <person name="Zeng Q."/>
            <person name="Gargeya S."/>
            <person name="Fitzgerald M."/>
            <person name="Haas B."/>
            <person name="Abouelleil A."/>
            <person name="Alvarado L."/>
            <person name="Arachchi H.M."/>
            <person name="Berlin A."/>
            <person name="Chapman S.B."/>
            <person name="Goldberg J."/>
            <person name="Griggs A."/>
            <person name="Gujja S."/>
            <person name="Hansen M."/>
            <person name="Howarth C."/>
            <person name="Imamovic A."/>
            <person name="Larimer J."/>
            <person name="McCowen C."/>
            <person name="Montmayeur A."/>
            <person name="Murphy C."/>
            <person name="Neiman D."/>
            <person name="Pearson M."/>
            <person name="Priest M."/>
            <person name="Roberts A."/>
            <person name="Saif S."/>
            <person name="Shea T."/>
            <person name="Sisk P."/>
            <person name="Sykes S."/>
            <person name="Wortman J."/>
            <person name="Nusbaum C."/>
            <person name="Birren B."/>
        </authorList>
    </citation>
    <scope>NUCLEOTIDE SEQUENCE [LARGE SCALE GENOMIC DNA]</scope>
    <source>
        <strain evidence="1 2">VS20</strain>
    </source>
</reference>
<proteinExistence type="predicted"/>
<dbReference type="OrthoDB" id="67929at2759"/>
<dbReference type="eggNOG" id="ENOG502SYEQ">
    <property type="taxonomic scope" value="Eukaryota"/>
</dbReference>
<name>T0REZ1_SAPDV</name>
<evidence type="ECO:0000313" key="1">
    <source>
        <dbReference type="EMBL" id="EQC28217.1"/>
    </source>
</evidence>
<protein>
    <submittedName>
        <fullName evidence="1">Uncharacterized protein</fullName>
    </submittedName>
</protein>